<proteinExistence type="predicted"/>
<evidence type="ECO:0000313" key="2">
    <source>
        <dbReference type="Proteomes" id="UP000187735"/>
    </source>
</evidence>
<keyword evidence="2" id="KW-1185">Reference proteome</keyword>
<evidence type="ECO:0000313" key="1">
    <source>
        <dbReference type="EMBL" id="APZ91962.1"/>
    </source>
</evidence>
<dbReference type="KEGG" id="fmr:Fuma_01563"/>
<sequence>MCSRLIAVALSLVSLTTCIGFICRYDNRYPAKPAIALPVCGLEQIQYFPDDSSFDLQEAVMAARQYKLEH</sequence>
<dbReference type="AlphaFoldDB" id="A0A1P8WD40"/>
<dbReference type="EMBL" id="CP017641">
    <property type="protein sequence ID" value="APZ91962.1"/>
    <property type="molecule type" value="Genomic_DNA"/>
</dbReference>
<organism evidence="1 2">
    <name type="scientific">Fuerstiella marisgermanici</name>
    <dbReference type="NCBI Taxonomy" id="1891926"/>
    <lineage>
        <taxon>Bacteria</taxon>
        <taxon>Pseudomonadati</taxon>
        <taxon>Planctomycetota</taxon>
        <taxon>Planctomycetia</taxon>
        <taxon>Planctomycetales</taxon>
        <taxon>Planctomycetaceae</taxon>
        <taxon>Fuerstiella</taxon>
    </lineage>
</organism>
<name>A0A1P8WD40_9PLAN</name>
<dbReference type="Proteomes" id="UP000187735">
    <property type="component" value="Chromosome"/>
</dbReference>
<reference evidence="1 2" key="1">
    <citation type="journal article" date="2016" name="Front. Microbiol.">
        <title>Fuerstia marisgermanicae gen. nov., sp. nov., an Unusual Member of the Phylum Planctomycetes from the German Wadden Sea.</title>
        <authorList>
            <person name="Kohn T."/>
            <person name="Heuer A."/>
            <person name="Jogler M."/>
            <person name="Vollmers J."/>
            <person name="Boedeker C."/>
            <person name="Bunk B."/>
            <person name="Rast P."/>
            <person name="Borchert D."/>
            <person name="Glockner I."/>
            <person name="Freese H.M."/>
            <person name="Klenk H.P."/>
            <person name="Overmann J."/>
            <person name="Kaster A.K."/>
            <person name="Rohde M."/>
            <person name="Wiegand S."/>
            <person name="Jogler C."/>
        </authorList>
    </citation>
    <scope>NUCLEOTIDE SEQUENCE [LARGE SCALE GENOMIC DNA]</scope>
    <source>
        <strain evidence="1 2">NH11</strain>
    </source>
</reference>
<protein>
    <submittedName>
        <fullName evidence="1">Uncharacterized protein</fullName>
    </submittedName>
</protein>
<accession>A0A1P8WD40</accession>
<gene>
    <name evidence="1" type="ORF">Fuma_01563</name>
</gene>